<accession>A0A386TY29</accession>
<dbReference type="InterPro" id="IPR027434">
    <property type="entry name" value="Homing_endonucl"/>
</dbReference>
<dbReference type="Gene3D" id="3.10.28.10">
    <property type="entry name" value="Homing endonucleases"/>
    <property type="match status" value="1"/>
</dbReference>
<proteinExistence type="predicted"/>
<dbReference type="EMBL" id="MH725792">
    <property type="protein sequence ID" value="AYE93119.1"/>
    <property type="molecule type" value="Genomic_DNA"/>
</dbReference>
<name>A0A386TY29_9AGAR</name>
<evidence type="ECO:0000259" key="2">
    <source>
        <dbReference type="Pfam" id="PF00961"/>
    </source>
</evidence>
<dbReference type="GO" id="GO:0005739">
    <property type="term" value="C:mitochondrion"/>
    <property type="evidence" value="ECO:0007669"/>
    <property type="project" value="UniProtKB-ARBA"/>
</dbReference>
<gene>
    <name evidence="3" type="ORF">C0991_000056</name>
</gene>
<organism evidence="3">
    <name type="scientific">Blastosporella zonata</name>
    <dbReference type="NCBI Taxonomy" id="530045"/>
    <lineage>
        <taxon>Eukaryota</taxon>
        <taxon>Fungi</taxon>
        <taxon>Dikarya</taxon>
        <taxon>Basidiomycota</taxon>
        <taxon>Agaricomycotina</taxon>
        <taxon>Agaricomycetes</taxon>
        <taxon>Agaricomycetidae</taxon>
        <taxon>Agaricales</taxon>
        <taxon>Tricholomatineae</taxon>
        <taxon>Lyophyllaceae</taxon>
        <taxon>Blastosporella</taxon>
    </lineage>
</organism>
<dbReference type="InterPro" id="IPR051289">
    <property type="entry name" value="LAGLIDADG_Endonuclease"/>
</dbReference>
<dbReference type="SUPFAM" id="SSF55608">
    <property type="entry name" value="Homing endonucleases"/>
    <property type="match status" value="1"/>
</dbReference>
<dbReference type="Pfam" id="PF00961">
    <property type="entry name" value="LAGLIDADG_1"/>
    <property type="match status" value="1"/>
</dbReference>
<keyword evidence="3" id="KW-0255">Endonuclease</keyword>
<dbReference type="PANTHER" id="PTHR36181">
    <property type="entry name" value="INTRON-ENCODED ENDONUCLEASE AI3-RELATED"/>
    <property type="match status" value="1"/>
</dbReference>
<geneLocation type="mitochondrion" evidence="3"/>
<dbReference type="InterPro" id="IPR004860">
    <property type="entry name" value="LAGLIDADG_dom"/>
</dbReference>
<dbReference type="OrthoDB" id="1732493at2759"/>
<keyword evidence="3" id="KW-0378">Hydrolase</keyword>
<comment type="function">
    <text evidence="1">Mitochondrial DNA endonuclease involved in intron homing.</text>
</comment>
<reference evidence="3" key="1">
    <citation type="submission" date="2018-08" db="EMBL/GenBank/DDBJ databases">
        <title>Comparative mitochondrial genomics of the basidiomycete Termitomyces.</title>
        <authorList>
            <person name="Nieuwenhuis M."/>
        </authorList>
    </citation>
    <scope>NUCLEOTIDE SEQUENCE</scope>
    <source>
        <strain evidence="3">Bzo6</strain>
    </source>
</reference>
<dbReference type="GO" id="GO:0004519">
    <property type="term" value="F:endonuclease activity"/>
    <property type="evidence" value="ECO:0007669"/>
    <property type="project" value="UniProtKB-KW"/>
</dbReference>
<keyword evidence="3" id="KW-0540">Nuclease</keyword>
<dbReference type="AlphaFoldDB" id="A0A386TY29"/>
<dbReference type="PANTHER" id="PTHR36181:SF4">
    <property type="entry name" value="LAGLIDADG ENDONUCLEASE"/>
    <property type="match status" value="1"/>
</dbReference>
<evidence type="ECO:0000313" key="3">
    <source>
        <dbReference type="EMBL" id="AYE93119.1"/>
    </source>
</evidence>
<feature type="domain" description="Homing endonuclease LAGLIDADG" evidence="2">
    <location>
        <begin position="12"/>
        <end position="109"/>
    </location>
</feature>
<keyword evidence="3" id="KW-0496">Mitochondrion</keyword>
<protein>
    <submittedName>
        <fullName evidence="3">LAGLIDADG homing endonuclease</fullName>
    </submittedName>
</protein>
<sequence>MDYIIPNPNWVAGFSSGEDCFMVDINKSKSNKIGQSVNLRFVISQHKKDVLLMLSLINFLNCGQIYKNKDCFNLTIRKFADIDNKIIPFFIKYPIIGNKSLDFQDFYKVN</sequence>
<evidence type="ECO:0000256" key="1">
    <source>
        <dbReference type="ARBA" id="ARBA00002670"/>
    </source>
</evidence>